<dbReference type="FunFam" id="2.60.40.420:FF:000045">
    <property type="entry name" value="Laccase 2"/>
    <property type="match status" value="1"/>
</dbReference>
<dbReference type="Proteomes" id="UP001233999">
    <property type="component" value="Unassembled WGS sequence"/>
</dbReference>
<protein>
    <recommendedName>
        <fullName evidence="7">Laccase</fullName>
    </recommendedName>
</protein>
<dbReference type="EMBL" id="JASPKZ010003843">
    <property type="protein sequence ID" value="KAJ9592212.1"/>
    <property type="molecule type" value="Genomic_DNA"/>
</dbReference>
<evidence type="ECO:0000313" key="5">
    <source>
        <dbReference type="EMBL" id="KAJ9592212.1"/>
    </source>
</evidence>
<dbReference type="PANTHER" id="PTHR11709">
    <property type="entry name" value="MULTI-COPPER OXIDASE"/>
    <property type="match status" value="1"/>
</dbReference>
<dbReference type="GO" id="GO:0005886">
    <property type="term" value="C:plasma membrane"/>
    <property type="evidence" value="ECO:0007669"/>
    <property type="project" value="TreeGrafter"/>
</dbReference>
<evidence type="ECO:0000256" key="2">
    <source>
        <dbReference type="SAM" id="SignalP"/>
    </source>
</evidence>
<keyword evidence="6" id="KW-1185">Reference proteome</keyword>
<dbReference type="InterPro" id="IPR011707">
    <property type="entry name" value="Cu-oxidase-like_N"/>
</dbReference>
<dbReference type="GO" id="GO:0016491">
    <property type="term" value="F:oxidoreductase activity"/>
    <property type="evidence" value="ECO:0007669"/>
    <property type="project" value="TreeGrafter"/>
</dbReference>
<reference evidence="5" key="2">
    <citation type="submission" date="2023-05" db="EMBL/GenBank/DDBJ databases">
        <authorList>
            <person name="Fouks B."/>
        </authorList>
    </citation>
    <scope>NUCLEOTIDE SEQUENCE</scope>
    <source>
        <strain evidence="5">Stay&amp;Tobe</strain>
        <tissue evidence="5">Testes</tissue>
    </source>
</reference>
<evidence type="ECO:0000259" key="4">
    <source>
        <dbReference type="Pfam" id="PF07732"/>
    </source>
</evidence>
<dbReference type="InterPro" id="IPR045087">
    <property type="entry name" value="Cu-oxidase_fam"/>
</dbReference>
<dbReference type="InterPro" id="IPR008972">
    <property type="entry name" value="Cupredoxin"/>
</dbReference>
<dbReference type="FunFam" id="2.60.40.420:FF:000031">
    <property type="entry name" value="Laccase-2 isoform A"/>
    <property type="match status" value="1"/>
</dbReference>
<feature type="domain" description="Plastocyanin-like" evidence="3">
    <location>
        <begin position="218"/>
        <end position="369"/>
    </location>
</feature>
<reference evidence="5" key="1">
    <citation type="journal article" date="2023" name="IScience">
        <title>Live-bearing cockroach genome reveals convergent evolutionary mechanisms linked to viviparity in insects and beyond.</title>
        <authorList>
            <person name="Fouks B."/>
            <person name="Harrison M.C."/>
            <person name="Mikhailova A.A."/>
            <person name="Marchal E."/>
            <person name="English S."/>
            <person name="Carruthers M."/>
            <person name="Jennings E.C."/>
            <person name="Chiamaka E.L."/>
            <person name="Frigard R.A."/>
            <person name="Pippel M."/>
            <person name="Attardo G.M."/>
            <person name="Benoit J.B."/>
            <person name="Bornberg-Bauer E."/>
            <person name="Tobe S.S."/>
        </authorList>
    </citation>
    <scope>NUCLEOTIDE SEQUENCE</scope>
    <source>
        <strain evidence="5">Stay&amp;Tobe</strain>
    </source>
</reference>
<dbReference type="GO" id="GO:0006826">
    <property type="term" value="P:iron ion transport"/>
    <property type="evidence" value="ECO:0007669"/>
    <property type="project" value="TreeGrafter"/>
</dbReference>
<feature type="domain" description="Plastocyanin-like" evidence="4">
    <location>
        <begin position="92"/>
        <end position="202"/>
    </location>
</feature>
<proteinExistence type="inferred from homology"/>
<keyword evidence="2" id="KW-0732">Signal</keyword>
<dbReference type="SUPFAM" id="SSF49503">
    <property type="entry name" value="Cupredoxins"/>
    <property type="match status" value="2"/>
</dbReference>
<evidence type="ECO:0000256" key="1">
    <source>
        <dbReference type="ARBA" id="ARBA00010609"/>
    </source>
</evidence>
<dbReference type="CDD" id="cd13858">
    <property type="entry name" value="CuRO_1_tcLCC2_insect_like"/>
    <property type="match status" value="1"/>
</dbReference>
<organism evidence="5 6">
    <name type="scientific">Diploptera punctata</name>
    <name type="common">Pacific beetle cockroach</name>
    <dbReference type="NCBI Taxonomy" id="6984"/>
    <lineage>
        <taxon>Eukaryota</taxon>
        <taxon>Metazoa</taxon>
        <taxon>Ecdysozoa</taxon>
        <taxon>Arthropoda</taxon>
        <taxon>Hexapoda</taxon>
        <taxon>Insecta</taxon>
        <taxon>Pterygota</taxon>
        <taxon>Neoptera</taxon>
        <taxon>Polyneoptera</taxon>
        <taxon>Dictyoptera</taxon>
        <taxon>Blattodea</taxon>
        <taxon>Blaberoidea</taxon>
        <taxon>Blaberidae</taxon>
        <taxon>Diplopterinae</taxon>
        <taxon>Diploptera</taxon>
    </lineage>
</organism>
<comment type="similarity">
    <text evidence="1">Belongs to the multicopper oxidase family.</text>
</comment>
<dbReference type="GO" id="GO:0005507">
    <property type="term" value="F:copper ion binding"/>
    <property type="evidence" value="ECO:0007669"/>
    <property type="project" value="InterPro"/>
</dbReference>
<feature type="non-terminal residue" evidence="5">
    <location>
        <position position="525"/>
    </location>
</feature>
<dbReference type="PANTHER" id="PTHR11709:SF232">
    <property type="entry name" value="STRAW, ISOFORM G"/>
    <property type="match status" value="1"/>
</dbReference>
<evidence type="ECO:0000259" key="3">
    <source>
        <dbReference type="Pfam" id="PF00394"/>
    </source>
</evidence>
<name>A0AAD8EJW6_DIPPU</name>
<dbReference type="Pfam" id="PF00394">
    <property type="entry name" value="Cu-oxidase"/>
    <property type="match status" value="1"/>
</dbReference>
<feature type="signal peptide" evidence="2">
    <location>
        <begin position="1"/>
        <end position="20"/>
    </location>
</feature>
<sequence>MHSFLLWTLCMVQIFNLGATKEKDLMQYLQLNDVSRRYSFDTSNTSCTRECIKDAPPRICYYQFTIENYATLTSACLNCTITGKSCDLPQCVPADGYNRGFNSVNRRLPGPSIQVCQGDRIIVDVYNKMPAKSTTIHWHGIFQKGTPYSDGVPMVTQCPIHTDNKFRYDFYANQPGTFFWHSHDGVQKIDGIQGALIIRRPKELDPHSKLYDLDLPAHTMFLTDWFHSDSDQHFPGLLNPDLELYATFFLINGLGKYRDPSSGSLSNSPYSVFRVTAGKRYRFRVIGATCRHCYARVTVQGHRLTLIASDGNSVKPVEVDYFDIFTGERYDFILNANQDAKSYWIEMRGMGPCIQYNTSQLAILQYDGSSDSDLSSPPAANDITFSGTVLNPDNSTCNNPSGVCVAQLEAIENFDKKVLKSTPDVSFVFTSEYYFPTVKEEYQSNTYMTFNRPEPSIIDLIYTMNHISGASAPSPLLSQRRDIPKDAFCPTGRGGQPVCNQSLCSCVHLVRVPLGAVVQFLLLDN</sequence>
<gene>
    <name evidence="5" type="ORF">L9F63_001213</name>
</gene>
<feature type="chain" id="PRO_5041993656" description="Laccase" evidence="2">
    <location>
        <begin position="21"/>
        <end position="525"/>
    </location>
</feature>
<dbReference type="Pfam" id="PF07732">
    <property type="entry name" value="Cu-oxidase_3"/>
    <property type="match status" value="1"/>
</dbReference>
<evidence type="ECO:0008006" key="7">
    <source>
        <dbReference type="Google" id="ProtNLM"/>
    </source>
</evidence>
<accession>A0AAD8EJW6</accession>
<evidence type="ECO:0000313" key="6">
    <source>
        <dbReference type="Proteomes" id="UP001233999"/>
    </source>
</evidence>
<dbReference type="AlphaFoldDB" id="A0AAD8EJW6"/>
<dbReference type="CDD" id="cd13884">
    <property type="entry name" value="CuRO_2_tcLCC_insect_like"/>
    <property type="match status" value="1"/>
</dbReference>
<dbReference type="Gene3D" id="2.60.40.420">
    <property type="entry name" value="Cupredoxins - blue copper proteins"/>
    <property type="match status" value="2"/>
</dbReference>
<dbReference type="InterPro" id="IPR001117">
    <property type="entry name" value="Cu-oxidase_2nd"/>
</dbReference>
<comment type="caution">
    <text evidence="5">The sequence shown here is derived from an EMBL/GenBank/DDBJ whole genome shotgun (WGS) entry which is preliminary data.</text>
</comment>